<evidence type="ECO:0000256" key="1">
    <source>
        <dbReference type="SAM" id="MobiDB-lite"/>
    </source>
</evidence>
<accession>A0ABX0J622</accession>
<dbReference type="RefSeq" id="WP_166147570.1">
    <property type="nucleotide sequence ID" value="NZ_JAAOIW010000002.1"/>
</dbReference>
<keyword evidence="3" id="KW-1185">Reference proteome</keyword>
<reference evidence="2" key="1">
    <citation type="submission" date="2020-03" db="EMBL/GenBank/DDBJ databases">
        <title>Draft sequencing of Paenibacilllus sp. S3N08.</title>
        <authorList>
            <person name="Kim D.-U."/>
        </authorList>
    </citation>
    <scope>NUCLEOTIDE SEQUENCE</scope>
    <source>
        <strain evidence="2">S3N08</strain>
    </source>
</reference>
<sequence>MGLPITKVNLFLLAGVATAPLFMENVRLALVARLEQAGCKVNSELLFPYGDWSRKLLPQLLELRHDLGAARTRPLRSIGGTRVAAAVAARVAAGVSETTGAGCSACVAAGESETTSTGGAKHGGKSAVSGRSSGEAAYRAEGGDSVDGATLSGSCSRAGEPANDAASGARSLTLLLGHSGGGVAAVHAAGILAAEPALPCGAARPLRVVQIGSPKCPIPAWLQDSLLYASAINAQGRPSDPVTLLGSWRVWQRSRVGLPMWRSLAPTSPLTNIRLRLLGGHPDYFRESSPFINQQGLSNLEITVQSVMDWLNSTFEQKKL</sequence>
<organism evidence="2 3">
    <name type="scientific">Paenibacillus agricola</name>
    <dbReference type="NCBI Taxonomy" id="2716264"/>
    <lineage>
        <taxon>Bacteria</taxon>
        <taxon>Bacillati</taxon>
        <taxon>Bacillota</taxon>
        <taxon>Bacilli</taxon>
        <taxon>Bacillales</taxon>
        <taxon>Paenibacillaceae</taxon>
        <taxon>Paenibacillus</taxon>
    </lineage>
</organism>
<evidence type="ECO:0000313" key="2">
    <source>
        <dbReference type="EMBL" id="NHN29531.1"/>
    </source>
</evidence>
<dbReference type="EMBL" id="JAAOIW010000002">
    <property type="protein sequence ID" value="NHN29531.1"/>
    <property type="molecule type" value="Genomic_DNA"/>
</dbReference>
<feature type="region of interest" description="Disordered" evidence="1">
    <location>
        <begin position="113"/>
        <end position="145"/>
    </location>
</feature>
<gene>
    <name evidence="2" type="ORF">G9U52_06750</name>
</gene>
<evidence type="ECO:0000313" key="3">
    <source>
        <dbReference type="Proteomes" id="UP001165962"/>
    </source>
</evidence>
<proteinExistence type="predicted"/>
<protein>
    <recommendedName>
        <fullName evidence="4">Fungal lipase-like domain-containing protein</fullName>
    </recommendedName>
</protein>
<name>A0ABX0J622_9BACL</name>
<comment type="caution">
    <text evidence="2">The sequence shown here is derived from an EMBL/GenBank/DDBJ whole genome shotgun (WGS) entry which is preliminary data.</text>
</comment>
<dbReference type="Proteomes" id="UP001165962">
    <property type="component" value="Unassembled WGS sequence"/>
</dbReference>
<evidence type="ECO:0008006" key="4">
    <source>
        <dbReference type="Google" id="ProtNLM"/>
    </source>
</evidence>